<keyword evidence="3" id="KW-1185">Reference proteome</keyword>
<accession>A0A7D9I1D8</accession>
<reference evidence="2" key="1">
    <citation type="submission" date="2020-04" db="EMBL/GenBank/DDBJ databases">
        <authorList>
            <person name="Alioto T."/>
            <person name="Alioto T."/>
            <person name="Gomez Garrido J."/>
        </authorList>
    </citation>
    <scope>NUCLEOTIDE SEQUENCE</scope>
    <source>
        <strain evidence="2">A484AB</strain>
    </source>
</reference>
<sequence>ANGQTNWSVSDTGSSSACICDLFVNGCDPNCCCDVDSNSASDKESFTECLETKNVVYVGDRIILVFPREVRGYLTLPTTLGSSSCNDFNAAGYFQNGVTECVRSFSDLSSECSNLPALSAASYYSSFQVAMSPQALVFSTNTTSNSSITYTSYNTSLLFTPQLAVPLWCRDNTGLLSQCSFTTPPMPAYNATTKTCENVVTEVAYTFTYSNESSNLEQLKVSFVLQNIQDNFLQKFSISFLKEGSEDVFTKSGNPGYLFDQPILAGHLQDKSNKKAIDISSNNKEWLTIPKAKFDGTCSTGINDRLSVTFKMNARSGCIIRLNQSSDCSLLQHIVFDALFGTSRPDYVASFGNSDVHNVADWVEIINDKPTVNPGRAGRGCSSRVLGMHIQILFANVGYFANPQSKIVGVRYKYEQPQTITYQCVGQFCNGRGSTSQNIEVSSTVSFIDVSQSPVTDQKSLPEFQSKAPSDFFHPFL</sequence>
<feature type="non-terminal residue" evidence="2">
    <location>
        <position position="477"/>
    </location>
</feature>
<dbReference type="Proteomes" id="UP001152795">
    <property type="component" value="Unassembled WGS sequence"/>
</dbReference>
<dbReference type="GO" id="GO:0060271">
    <property type="term" value="P:cilium assembly"/>
    <property type="evidence" value="ECO:0007669"/>
    <property type="project" value="TreeGrafter"/>
</dbReference>
<comment type="caution">
    <text evidence="2">The sequence shown here is derived from an EMBL/GenBank/DDBJ whole genome shotgun (WGS) entry which is preliminary data.</text>
</comment>
<protein>
    <recommendedName>
        <fullName evidence="1">Tectonic-1-3 domain-containing protein</fullName>
    </recommendedName>
</protein>
<feature type="domain" description="Tectonic-1-3" evidence="1">
    <location>
        <begin position="253"/>
        <end position="418"/>
    </location>
</feature>
<evidence type="ECO:0000259" key="1">
    <source>
        <dbReference type="Pfam" id="PF07773"/>
    </source>
</evidence>
<proteinExistence type="predicted"/>
<dbReference type="PANTHER" id="PTHR14611:SF2">
    <property type="entry name" value="TECTONIC"/>
    <property type="match status" value="1"/>
</dbReference>
<dbReference type="InterPro" id="IPR040354">
    <property type="entry name" value="TCTN1-3"/>
</dbReference>
<dbReference type="AlphaFoldDB" id="A0A7D9I1D8"/>
<name>A0A7D9I1D8_PARCT</name>
<organism evidence="2 3">
    <name type="scientific">Paramuricea clavata</name>
    <name type="common">Red gorgonian</name>
    <name type="synonym">Violescent sea-whip</name>
    <dbReference type="NCBI Taxonomy" id="317549"/>
    <lineage>
        <taxon>Eukaryota</taxon>
        <taxon>Metazoa</taxon>
        <taxon>Cnidaria</taxon>
        <taxon>Anthozoa</taxon>
        <taxon>Octocorallia</taxon>
        <taxon>Malacalcyonacea</taxon>
        <taxon>Plexauridae</taxon>
        <taxon>Paramuricea</taxon>
    </lineage>
</organism>
<gene>
    <name evidence="2" type="ORF">PACLA_8A034195</name>
</gene>
<dbReference type="PANTHER" id="PTHR14611">
    <property type="entry name" value="TECTONIC FAMILY MEMBER"/>
    <property type="match status" value="1"/>
</dbReference>
<dbReference type="OrthoDB" id="5979418at2759"/>
<evidence type="ECO:0000313" key="2">
    <source>
        <dbReference type="EMBL" id="CAB3995405.1"/>
    </source>
</evidence>
<dbReference type="InterPro" id="IPR011677">
    <property type="entry name" value="TCTN1-3_dom"/>
</dbReference>
<dbReference type="Pfam" id="PF07773">
    <property type="entry name" value="TCTN_DUF1619"/>
    <property type="match status" value="2"/>
</dbReference>
<feature type="domain" description="Tectonic-1-3" evidence="1">
    <location>
        <begin position="59"/>
        <end position="242"/>
    </location>
</feature>
<dbReference type="EMBL" id="CACRXK020002658">
    <property type="protein sequence ID" value="CAB3995405.1"/>
    <property type="molecule type" value="Genomic_DNA"/>
</dbReference>
<evidence type="ECO:0000313" key="3">
    <source>
        <dbReference type="Proteomes" id="UP001152795"/>
    </source>
</evidence>